<sequence length="207" mass="22854">MDFQLGLPRKPLMVPKGAIILSACLLLGLSGCNRFGERTKDVINAISIQNLSTGEKLLKNEVSNVQLTLPQGWSDVRDNLRPDADLYAAREDRTMYVLVLADQKRTEANGVISGFDLSDNASQYLSYLDWGLAQEQPEVVTGLTSLNGLNAKQYEVRGRIDSQPVVYLHTTIEGAEHYYQVVAWTAAEDYANAKAELQTVIGSFRGT</sequence>
<keyword evidence="2" id="KW-1185">Reference proteome</keyword>
<reference evidence="1 2" key="1">
    <citation type="journal article" date="2021" name="Mar. Drugs">
        <title>Genome Reduction and Secondary Metabolism of the Marine Sponge-Associated Cyanobacterium Leptothoe.</title>
        <authorList>
            <person name="Konstantinou D."/>
            <person name="Popin R.V."/>
            <person name="Fewer D.P."/>
            <person name="Sivonen K."/>
            <person name="Gkelis S."/>
        </authorList>
    </citation>
    <scope>NUCLEOTIDE SEQUENCE [LARGE SCALE GENOMIC DNA]</scope>
    <source>
        <strain evidence="1 2">TAU-MAC 1615</strain>
    </source>
</reference>
<dbReference type="Proteomes" id="UP001196661">
    <property type="component" value="Unassembled WGS sequence"/>
</dbReference>
<evidence type="ECO:0000313" key="1">
    <source>
        <dbReference type="EMBL" id="MBT9313364.1"/>
    </source>
</evidence>
<proteinExistence type="predicted"/>
<comment type="caution">
    <text evidence="1">The sequence shown here is derived from an EMBL/GenBank/DDBJ whole genome shotgun (WGS) entry which is preliminary data.</text>
</comment>
<accession>A0ABS5Y7K6</accession>
<evidence type="ECO:0000313" key="2">
    <source>
        <dbReference type="Proteomes" id="UP001196661"/>
    </source>
</evidence>
<evidence type="ECO:0008006" key="3">
    <source>
        <dbReference type="Google" id="ProtNLM"/>
    </source>
</evidence>
<dbReference type="Gene3D" id="3.40.1000.10">
    <property type="entry name" value="Mog1/PsbP, alpha/beta/alpha sandwich"/>
    <property type="match status" value="1"/>
</dbReference>
<name>A0ABS5Y7K6_9CYAN</name>
<dbReference type="EMBL" id="JADOER010000012">
    <property type="protein sequence ID" value="MBT9313364.1"/>
    <property type="molecule type" value="Genomic_DNA"/>
</dbReference>
<organism evidence="1 2">
    <name type="scientific">Leptothoe kymatousa TAU-MAC 1615</name>
    <dbReference type="NCBI Taxonomy" id="2364775"/>
    <lineage>
        <taxon>Bacteria</taxon>
        <taxon>Bacillati</taxon>
        <taxon>Cyanobacteriota</taxon>
        <taxon>Cyanophyceae</taxon>
        <taxon>Nodosilineales</taxon>
        <taxon>Cymatolegaceae</taxon>
        <taxon>Leptothoe</taxon>
        <taxon>Leptothoe kymatousa</taxon>
    </lineage>
</organism>
<dbReference type="RefSeq" id="WP_215619248.1">
    <property type="nucleotide sequence ID" value="NZ_JADOER010000012.1"/>
</dbReference>
<gene>
    <name evidence="1" type="ORF">IXB28_14200</name>
</gene>
<protein>
    <recommendedName>
        <fullName evidence="3">Lipoprotein</fullName>
    </recommendedName>
</protein>